<comment type="caution">
    <text evidence="1">The sequence shown here is derived from an EMBL/GenBank/DDBJ whole genome shotgun (WGS) entry which is preliminary data.</text>
</comment>
<reference evidence="2" key="1">
    <citation type="submission" date="2019-10" db="EMBL/GenBank/DDBJ databases">
        <title>Streptomyces sp. nov., a novel actinobacterium isolated from alkaline environment.</title>
        <authorList>
            <person name="Golinska P."/>
        </authorList>
    </citation>
    <scope>NUCLEOTIDE SEQUENCE [LARGE SCALE GENOMIC DNA]</scope>
    <source>
        <strain evidence="2">DSM 42118</strain>
    </source>
</reference>
<evidence type="ECO:0000313" key="2">
    <source>
        <dbReference type="Proteomes" id="UP000538929"/>
    </source>
</evidence>
<organism evidence="1 2">
    <name type="scientific">Streptomyces alkaliphilus</name>
    <dbReference type="NCBI Taxonomy" id="1472722"/>
    <lineage>
        <taxon>Bacteria</taxon>
        <taxon>Bacillati</taxon>
        <taxon>Actinomycetota</taxon>
        <taxon>Actinomycetes</taxon>
        <taxon>Kitasatosporales</taxon>
        <taxon>Streptomycetaceae</taxon>
        <taxon>Streptomyces</taxon>
    </lineage>
</organism>
<proteinExistence type="predicted"/>
<dbReference type="RefSeq" id="WP_182606801.1">
    <property type="nucleotide sequence ID" value="NZ_VKHT01000448.1"/>
</dbReference>
<protein>
    <submittedName>
        <fullName evidence="1">Uncharacterized protein</fullName>
    </submittedName>
</protein>
<dbReference type="Proteomes" id="UP000538929">
    <property type="component" value="Unassembled WGS sequence"/>
</dbReference>
<dbReference type="AlphaFoldDB" id="A0A7W3TEQ4"/>
<dbReference type="EMBL" id="VKHT01000448">
    <property type="protein sequence ID" value="MBB0245300.1"/>
    <property type="molecule type" value="Genomic_DNA"/>
</dbReference>
<gene>
    <name evidence="1" type="ORF">FNQ90_14610</name>
</gene>
<keyword evidence="2" id="KW-1185">Reference proteome</keyword>
<sequence>MLAFSMTKAVRRQDALVRLPGAPRPFGATRVSSAPVDPSACGRKSASGALGFVDPAVMAAEAVPSGAYVPAAARIRGLEAAGFRATTRFNQHVIRMWALRGLDPGKDPT</sequence>
<evidence type="ECO:0000313" key="1">
    <source>
        <dbReference type="EMBL" id="MBB0245300.1"/>
    </source>
</evidence>
<name>A0A7W3TEQ4_9ACTN</name>
<accession>A0A7W3TEQ4</accession>